<dbReference type="PANTHER" id="PTHR10509:SF34">
    <property type="entry name" value="TAPETUM-SPECIFIC METHYLTRANSFERASE 1"/>
    <property type="match status" value="1"/>
</dbReference>
<dbReference type="InterPro" id="IPR050362">
    <property type="entry name" value="Cation-dep_OMT"/>
</dbReference>
<dbReference type="InterPro" id="IPR002935">
    <property type="entry name" value="SAM_O-MeTrfase"/>
</dbReference>
<dbReference type="PANTHER" id="PTHR10509">
    <property type="entry name" value="O-METHYLTRANSFERASE-RELATED"/>
    <property type="match status" value="1"/>
</dbReference>
<dbReference type="SUPFAM" id="SSF53335">
    <property type="entry name" value="S-adenosyl-L-methionine-dependent methyltransferases"/>
    <property type="match status" value="1"/>
</dbReference>
<evidence type="ECO:0008006" key="9">
    <source>
        <dbReference type="Google" id="ProtNLM"/>
    </source>
</evidence>
<evidence type="ECO:0000313" key="7">
    <source>
        <dbReference type="EMBL" id="KAL3728582.1"/>
    </source>
</evidence>
<accession>A0ABD3JNF7</accession>
<comment type="similarity">
    <text evidence="6">Belongs to the class I-like SAM-binding methyltransferase superfamily. Cation-dependent O-methyltransferase family.</text>
</comment>
<organism evidence="7 8">
    <name type="scientific">Eucalyptus globulus</name>
    <name type="common">Tasmanian blue gum</name>
    <dbReference type="NCBI Taxonomy" id="34317"/>
    <lineage>
        <taxon>Eukaryota</taxon>
        <taxon>Viridiplantae</taxon>
        <taxon>Streptophyta</taxon>
        <taxon>Embryophyta</taxon>
        <taxon>Tracheophyta</taxon>
        <taxon>Spermatophyta</taxon>
        <taxon>Magnoliopsida</taxon>
        <taxon>eudicotyledons</taxon>
        <taxon>Gunneridae</taxon>
        <taxon>Pentapetalae</taxon>
        <taxon>rosids</taxon>
        <taxon>malvids</taxon>
        <taxon>Myrtales</taxon>
        <taxon>Myrtaceae</taxon>
        <taxon>Myrtoideae</taxon>
        <taxon>Eucalypteae</taxon>
        <taxon>Eucalyptus</taxon>
    </lineage>
</organism>
<evidence type="ECO:0000256" key="3">
    <source>
        <dbReference type="ARBA" id="ARBA00022679"/>
    </source>
</evidence>
<dbReference type="GO" id="GO:0032259">
    <property type="term" value="P:methylation"/>
    <property type="evidence" value="ECO:0007669"/>
    <property type="project" value="UniProtKB-KW"/>
</dbReference>
<protein>
    <recommendedName>
        <fullName evidence="9">Caffeoyl-CoA O-methyltransferase</fullName>
    </recommendedName>
</protein>
<keyword evidence="3" id="KW-0808">Transferase</keyword>
<sequence length="237" mass="26921">MSLRKSNSSRYLSEENLIVYILETNAYPREHEQLKELREATVQKYQYWSLMNVPADEGQLISMTLKLMNAKKTIEIGVFTGYSLLTTALALPDDGKIIAMDMDKEAYETGLPFIKKAGVDHKINFIHADAFLVLNNLIKNGEEEGDFDFAFVDATKEDYIKYHEILLKLVKIGGVIAYDNVLWFGAVALSEDEEMAEHLRVGRSHLRELNSFLASDPRVECCLLSVGDGLTLCRRLY</sequence>
<dbReference type="EMBL" id="JBJKBG010000008">
    <property type="protein sequence ID" value="KAL3728582.1"/>
    <property type="molecule type" value="Genomic_DNA"/>
</dbReference>
<keyword evidence="2" id="KW-0489">Methyltransferase</keyword>
<keyword evidence="4" id="KW-0949">S-adenosyl-L-methionine</keyword>
<dbReference type="AlphaFoldDB" id="A0ABD3JNF7"/>
<evidence type="ECO:0000256" key="4">
    <source>
        <dbReference type="ARBA" id="ARBA00022691"/>
    </source>
</evidence>
<evidence type="ECO:0000256" key="2">
    <source>
        <dbReference type="ARBA" id="ARBA00022603"/>
    </source>
</evidence>
<reference evidence="7 8" key="1">
    <citation type="submission" date="2024-11" db="EMBL/GenBank/DDBJ databases">
        <title>Chromosome-level genome assembly of Eucalyptus globulus Labill. provides insights into its genome evolution.</title>
        <authorList>
            <person name="Li X."/>
        </authorList>
    </citation>
    <scope>NUCLEOTIDE SEQUENCE [LARGE SCALE GENOMIC DNA]</scope>
    <source>
        <strain evidence="7">CL2024</strain>
        <tissue evidence="7">Fresh tender leaves</tissue>
    </source>
</reference>
<dbReference type="CDD" id="cd02440">
    <property type="entry name" value="AdoMet_MTases"/>
    <property type="match status" value="1"/>
</dbReference>
<keyword evidence="5" id="KW-0479">Metal-binding</keyword>
<gene>
    <name evidence="7" type="ORF">ACJRO7_033210</name>
</gene>
<proteinExistence type="inferred from homology"/>
<evidence type="ECO:0000256" key="6">
    <source>
        <dbReference type="ARBA" id="ARBA00023453"/>
    </source>
</evidence>
<dbReference type="Pfam" id="PF01596">
    <property type="entry name" value="Methyltransf_3"/>
    <property type="match status" value="1"/>
</dbReference>
<evidence type="ECO:0000256" key="1">
    <source>
        <dbReference type="ARBA" id="ARBA00001968"/>
    </source>
</evidence>
<dbReference type="Proteomes" id="UP001634007">
    <property type="component" value="Unassembled WGS sequence"/>
</dbReference>
<evidence type="ECO:0000313" key="8">
    <source>
        <dbReference type="Proteomes" id="UP001634007"/>
    </source>
</evidence>
<dbReference type="GO" id="GO:0008168">
    <property type="term" value="F:methyltransferase activity"/>
    <property type="evidence" value="ECO:0007669"/>
    <property type="project" value="UniProtKB-KW"/>
</dbReference>
<comment type="caution">
    <text evidence="7">The sequence shown here is derived from an EMBL/GenBank/DDBJ whole genome shotgun (WGS) entry which is preliminary data.</text>
</comment>
<comment type="cofactor">
    <cofactor evidence="1">
        <name>a divalent metal cation</name>
        <dbReference type="ChEBI" id="CHEBI:60240"/>
    </cofactor>
</comment>
<name>A0ABD3JNF7_EUCGL</name>
<dbReference type="Gene3D" id="3.40.50.150">
    <property type="entry name" value="Vaccinia Virus protein VP39"/>
    <property type="match status" value="1"/>
</dbReference>
<evidence type="ECO:0000256" key="5">
    <source>
        <dbReference type="ARBA" id="ARBA00022723"/>
    </source>
</evidence>
<dbReference type="GO" id="GO:0046872">
    <property type="term" value="F:metal ion binding"/>
    <property type="evidence" value="ECO:0007669"/>
    <property type="project" value="UniProtKB-KW"/>
</dbReference>
<dbReference type="PROSITE" id="PS51682">
    <property type="entry name" value="SAM_OMT_I"/>
    <property type="match status" value="1"/>
</dbReference>
<dbReference type="InterPro" id="IPR029063">
    <property type="entry name" value="SAM-dependent_MTases_sf"/>
</dbReference>
<keyword evidence="8" id="KW-1185">Reference proteome</keyword>